<protein>
    <recommendedName>
        <fullName evidence="1">Amidohydrolase-related domain-containing protein</fullName>
    </recommendedName>
</protein>
<name>A0A430AFN3_9ENTE</name>
<comment type="caution">
    <text evidence="2">The sequence shown here is derived from an EMBL/GenBank/DDBJ whole genome shotgun (WGS) entry which is preliminary data.</text>
</comment>
<organism evidence="2 3">
    <name type="scientific">Vagococcus entomophilus</name>
    <dbReference type="NCBI Taxonomy" id="1160095"/>
    <lineage>
        <taxon>Bacteria</taxon>
        <taxon>Bacillati</taxon>
        <taxon>Bacillota</taxon>
        <taxon>Bacilli</taxon>
        <taxon>Lactobacillales</taxon>
        <taxon>Enterococcaceae</taxon>
        <taxon>Vagococcus</taxon>
    </lineage>
</organism>
<dbReference type="InterPro" id="IPR057744">
    <property type="entry name" value="OTAase-like"/>
</dbReference>
<dbReference type="EMBL" id="NGJZ01000003">
    <property type="protein sequence ID" value="RSU06529.1"/>
    <property type="molecule type" value="Genomic_DNA"/>
</dbReference>
<dbReference type="RefSeq" id="WP_126825986.1">
    <property type="nucleotide sequence ID" value="NZ_JBHLWU010000001.1"/>
</dbReference>
<dbReference type="Gene3D" id="3.20.20.140">
    <property type="entry name" value="Metal-dependent hydrolases"/>
    <property type="match status" value="1"/>
</dbReference>
<sequence>MTSEKLFYHAQLYQPDYDNYQEDSWFTVENGKIKNSGVGKPPVAQEAVDLSGKFVLPGLINCHTHVVMDPTDPLGLSKNFTIPYLTKKALDNIQELLETGVTFFRDVGAPFDIDLELKKMIDSGEIFGPDCMVSGTPIVMTGGHGYEMGLESDGTFEVLKHTRQLLKKGVGCIKVMATGGVMTFGETPHDVQLSVEELKAAIGEAHKKNRNTAAHAQGLQGVKNSILAGVDSIEHGVFLDEEAIEMMVERGTYLSPTLVAPYYIVKEGTARGIPSYMVEKSKRMVEAHMVSLEKAIKAGVKIVLGTDAGTPYNLYRNTPFELELLTRCGMSTKQAVQAATLTGAQMLKIDSEFGTLERGKYADFLVLDKDPLVDISELQRRKKVYKKGRLV</sequence>
<dbReference type="OrthoDB" id="9797498at2"/>
<dbReference type="Gene3D" id="2.30.40.10">
    <property type="entry name" value="Urease, subunit C, domain 1"/>
    <property type="match status" value="1"/>
</dbReference>
<dbReference type="Proteomes" id="UP000288669">
    <property type="component" value="Unassembled WGS sequence"/>
</dbReference>
<dbReference type="PANTHER" id="PTHR43135:SF3">
    <property type="entry name" value="ALPHA-D-RIBOSE 1-METHYLPHOSPHONATE 5-TRIPHOSPHATE DIPHOSPHATASE"/>
    <property type="match status" value="1"/>
</dbReference>
<evidence type="ECO:0000313" key="3">
    <source>
        <dbReference type="Proteomes" id="UP000288669"/>
    </source>
</evidence>
<dbReference type="AlphaFoldDB" id="A0A430AFN3"/>
<gene>
    <name evidence="2" type="ORF">CBF30_09780</name>
</gene>
<evidence type="ECO:0000313" key="2">
    <source>
        <dbReference type="EMBL" id="RSU06529.1"/>
    </source>
</evidence>
<dbReference type="SUPFAM" id="SSF51338">
    <property type="entry name" value="Composite domain of metallo-dependent hydrolases"/>
    <property type="match status" value="1"/>
</dbReference>
<dbReference type="GO" id="GO:0016810">
    <property type="term" value="F:hydrolase activity, acting on carbon-nitrogen (but not peptide) bonds"/>
    <property type="evidence" value="ECO:0007669"/>
    <property type="project" value="InterPro"/>
</dbReference>
<proteinExistence type="predicted"/>
<dbReference type="InterPro" id="IPR051781">
    <property type="entry name" value="Metallo-dep_Hydrolase"/>
</dbReference>
<reference evidence="2 3" key="1">
    <citation type="submission" date="2017-05" db="EMBL/GenBank/DDBJ databases">
        <title>Vagococcus spp. assemblies.</title>
        <authorList>
            <person name="Gulvik C.A."/>
        </authorList>
    </citation>
    <scope>NUCLEOTIDE SEQUENCE [LARGE SCALE GENOMIC DNA]</scope>
    <source>
        <strain evidence="2 3">DSM 24756</strain>
    </source>
</reference>
<dbReference type="InterPro" id="IPR006680">
    <property type="entry name" value="Amidohydro-rel"/>
</dbReference>
<dbReference type="SUPFAM" id="SSF51556">
    <property type="entry name" value="Metallo-dependent hydrolases"/>
    <property type="match status" value="1"/>
</dbReference>
<dbReference type="InterPro" id="IPR011059">
    <property type="entry name" value="Metal-dep_hydrolase_composite"/>
</dbReference>
<keyword evidence="3" id="KW-1185">Reference proteome</keyword>
<accession>A0A430AFN3</accession>
<dbReference type="PANTHER" id="PTHR43135">
    <property type="entry name" value="ALPHA-D-RIBOSE 1-METHYLPHOSPHONATE 5-TRIPHOSPHATE DIPHOSPHATASE"/>
    <property type="match status" value="1"/>
</dbReference>
<dbReference type="CDD" id="cd01299">
    <property type="entry name" value="Met_dep_hydrolase_A"/>
    <property type="match status" value="1"/>
</dbReference>
<feature type="domain" description="Amidohydrolase-related" evidence="1">
    <location>
        <begin position="54"/>
        <end position="391"/>
    </location>
</feature>
<evidence type="ECO:0000259" key="1">
    <source>
        <dbReference type="Pfam" id="PF01979"/>
    </source>
</evidence>
<dbReference type="InterPro" id="IPR032466">
    <property type="entry name" value="Metal_Hydrolase"/>
</dbReference>
<dbReference type="Pfam" id="PF01979">
    <property type="entry name" value="Amidohydro_1"/>
    <property type="match status" value="1"/>
</dbReference>